<keyword evidence="8" id="KW-0902">Two-component regulatory system</keyword>
<evidence type="ECO:0000256" key="7">
    <source>
        <dbReference type="ARBA" id="ARBA00022840"/>
    </source>
</evidence>
<dbReference type="NCBIfam" id="TIGR00229">
    <property type="entry name" value="sensory_box"/>
    <property type="match status" value="1"/>
</dbReference>
<evidence type="ECO:0000256" key="9">
    <source>
        <dbReference type="SAM" id="MobiDB-lite"/>
    </source>
</evidence>
<evidence type="ECO:0000313" key="14">
    <source>
        <dbReference type="EMBL" id="MFC3675756.1"/>
    </source>
</evidence>
<comment type="caution">
    <text evidence="14">The sequence shown here is derived from an EMBL/GenBank/DDBJ whole genome shotgun (WGS) entry which is preliminary data.</text>
</comment>
<evidence type="ECO:0000256" key="6">
    <source>
        <dbReference type="ARBA" id="ARBA00022777"/>
    </source>
</evidence>
<keyword evidence="4" id="KW-0808">Transferase</keyword>
<sequence length="503" mass="54594">MSSPSITAPAGSVRPPAPDRRKPGTPRAMPLLAALLTLCIFVTDTFSPLNFAVAVLYVIVVVMAAGFCSRRGLLAVSAGCVALTLLSYMLTHMLSITDSATLRGLVSVAAITVTTLLVLRNHAATTALSEQARLLDLTHDAILVRTLDDTVTYWNRGAEELYGWTKAAVAGRTATDLLQTQFPLSRAAAMETLMQTDRWEGVLVHARRDGPPATVASRWSLERNERGQPVSILEINTDITDHVRAQEALNRAQAELAHANRVMTMGELTASIAHEVNQPLAAIVTNAETSLRWLARAEPQIGEARAAIERVVSDGRRASEVIWRLRALFRKTDETKALLTLNSVIEDTLPLVERELFSHQVILQTSFDPEPPAVQGDRTQLQQVVMNLVVNAMQAMSQQAGDQQTGDHQTGGLPRRLTVRSLRQEDGQARVEVQDSGPGMPPDGAERLFEAFFTTKPTGMGMGLSICRSIVEAHGGRIWLAETSPRGSVLAFSLPPAEEENAA</sequence>
<dbReference type="InterPro" id="IPR005467">
    <property type="entry name" value="His_kinase_dom"/>
</dbReference>
<dbReference type="PRINTS" id="PR00344">
    <property type="entry name" value="BCTRLSENSOR"/>
</dbReference>
<evidence type="ECO:0000256" key="3">
    <source>
        <dbReference type="ARBA" id="ARBA00022553"/>
    </source>
</evidence>
<dbReference type="PROSITE" id="PS50109">
    <property type="entry name" value="HIS_KIN"/>
    <property type="match status" value="1"/>
</dbReference>
<dbReference type="InterPro" id="IPR004358">
    <property type="entry name" value="Sig_transdc_His_kin-like_C"/>
</dbReference>
<dbReference type="SUPFAM" id="SSF55874">
    <property type="entry name" value="ATPase domain of HSP90 chaperone/DNA topoisomerase II/histidine kinase"/>
    <property type="match status" value="1"/>
</dbReference>
<dbReference type="InterPro" id="IPR036890">
    <property type="entry name" value="HATPase_C_sf"/>
</dbReference>
<evidence type="ECO:0000256" key="4">
    <source>
        <dbReference type="ARBA" id="ARBA00022679"/>
    </source>
</evidence>
<evidence type="ECO:0000256" key="2">
    <source>
        <dbReference type="ARBA" id="ARBA00012438"/>
    </source>
</evidence>
<evidence type="ECO:0000256" key="10">
    <source>
        <dbReference type="SAM" id="Phobius"/>
    </source>
</evidence>
<dbReference type="Pfam" id="PF08448">
    <property type="entry name" value="PAS_4"/>
    <property type="match status" value="1"/>
</dbReference>
<dbReference type="Pfam" id="PF02518">
    <property type="entry name" value="HATPase_c"/>
    <property type="match status" value="1"/>
</dbReference>
<organism evidence="14 15">
    <name type="scientific">Ferrovibrio xuzhouensis</name>
    <dbReference type="NCBI Taxonomy" id="1576914"/>
    <lineage>
        <taxon>Bacteria</taxon>
        <taxon>Pseudomonadati</taxon>
        <taxon>Pseudomonadota</taxon>
        <taxon>Alphaproteobacteria</taxon>
        <taxon>Rhodospirillales</taxon>
        <taxon>Rhodospirillaceae</taxon>
        <taxon>Ferrovibrio</taxon>
    </lineage>
</organism>
<proteinExistence type="predicted"/>
<keyword evidence="15" id="KW-1185">Reference proteome</keyword>
<dbReference type="PANTHER" id="PTHR43065:SF10">
    <property type="entry name" value="PEROXIDE STRESS-ACTIVATED HISTIDINE KINASE MAK3"/>
    <property type="match status" value="1"/>
</dbReference>
<evidence type="ECO:0000259" key="11">
    <source>
        <dbReference type="PROSITE" id="PS50109"/>
    </source>
</evidence>
<evidence type="ECO:0000259" key="12">
    <source>
        <dbReference type="PROSITE" id="PS50112"/>
    </source>
</evidence>
<dbReference type="InterPro" id="IPR036097">
    <property type="entry name" value="HisK_dim/P_sf"/>
</dbReference>
<accession>A0ABV7VG11</accession>
<reference evidence="15" key="1">
    <citation type="journal article" date="2019" name="Int. J. Syst. Evol. Microbiol.">
        <title>The Global Catalogue of Microorganisms (GCM) 10K type strain sequencing project: providing services to taxonomists for standard genome sequencing and annotation.</title>
        <authorList>
            <consortium name="The Broad Institute Genomics Platform"/>
            <consortium name="The Broad Institute Genome Sequencing Center for Infectious Disease"/>
            <person name="Wu L."/>
            <person name="Ma J."/>
        </authorList>
    </citation>
    <scope>NUCLEOTIDE SEQUENCE [LARGE SCALE GENOMIC DNA]</scope>
    <source>
        <strain evidence="15">KCTC 42182</strain>
    </source>
</reference>
<evidence type="ECO:0000259" key="13">
    <source>
        <dbReference type="PROSITE" id="PS50113"/>
    </source>
</evidence>
<keyword evidence="3" id="KW-0597">Phosphoprotein</keyword>
<keyword evidence="10" id="KW-0812">Transmembrane</keyword>
<evidence type="ECO:0000313" key="15">
    <source>
        <dbReference type="Proteomes" id="UP001595711"/>
    </source>
</evidence>
<feature type="domain" description="PAC" evidence="13">
    <location>
        <begin position="197"/>
        <end position="251"/>
    </location>
</feature>
<dbReference type="SMART" id="SM00387">
    <property type="entry name" value="HATPase_c"/>
    <property type="match status" value="1"/>
</dbReference>
<evidence type="ECO:0000256" key="1">
    <source>
        <dbReference type="ARBA" id="ARBA00000085"/>
    </source>
</evidence>
<feature type="transmembrane region" description="Helical" evidence="10">
    <location>
        <begin position="74"/>
        <end position="94"/>
    </location>
</feature>
<dbReference type="PROSITE" id="PS50112">
    <property type="entry name" value="PAS"/>
    <property type="match status" value="1"/>
</dbReference>
<dbReference type="SMART" id="SM00091">
    <property type="entry name" value="PAS"/>
    <property type="match status" value="1"/>
</dbReference>
<evidence type="ECO:0000256" key="5">
    <source>
        <dbReference type="ARBA" id="ARBA00022741"/>
    </source>
</evidence>
<dbReference type="PANTHER" id="PTHR43065">
    <property type="entry name" value="SENSOR HISTIDINE KINASE"/>
    <property type="match status" value="1"/>
</dbReference>
<dbReference type="GO" id="GO:0016301">
    <property type="term" value="F:kinase activity"/>
    <property type="evidence" value="ECO:0007669"/>
    <property type="project" value="UniProtKB-KW"/>
</dbReference>
<feature type="transmembrane region" description="Helical" evidence="10">
    <location>
        <begin position="49"/>
        <end position="67"/>
    </location>
</feature>
<feature type="region of interest" description="Disordered" evidence="9">
    <location>
        <begin position="1"/>
        <end position="23"/>
    </location>
</feature>
<dbReference type="CDD" id="cd00082">
    <property type="entry name" value="HisKA"/>
    <property type="match status" value="1"/>
</dbReference>
<dbReference type="CDD" id="cd00130">
    <property type="entry name" value="PAS"/>
    <property type="match status" value="1"/>
</dbReference>
<dbReference type="SMART" id="SM00388">
    <property type="entry name" value="HisKA"/>
    <property type="match status" value="1"/>
</dbReference>
<dbReference type="InterPro" id="IPR013656">
    <property type="entry name" value="PAS_4"/>
</dbReference>
<dbReference type="SUPFAM" id="SSF47384">
    <property type="entry name" value="Homodimeric domain of signal transducing histidine kinase"/>
    <property type="match status" value="1"/>
</dbReference>
<keyword evidence="10" id="KW-1133">Transmembrane helix</keyword>
<dbReference type="Proteomes" id="UP001595711">
    <property type="component" value="Unassembled WGS sequence"/>
</dbReference>
<feature type="domain" description="Histidine kinase" evidence="11">
    <location>
        <begin position="271"/>
        <end position="498"/>
    </location>
</feature>
<dbReference type="EC" id="2.7.13.3" evidence="2"/>
<dbReference type="EMBL" id="JBHRYJ010000001">
    <property type="protein sequence ID" value="MFC3675756.1"/>
    <property type="molecule type" value="Genomic_DNA"/>
</dbReference>
<dbReference type="Gene3D" id="3.30.565.10">
    <property type="entry name" value="Histidine kinase-like ATPase, C-terminal domain"/>
    <property type="match status" value="1"/>
</dbReference>
<dbReference type="Pfam" id="PF00512">
    <property type="entry name" value="HisKA"/>
    <property type="match status" value="1"/>
</dbReference>
<dbReference type="Gene3D" id="1.10.287.130">
    <property type="match status" value="1"/>
</dbReference>
<keyword evidence="6 14" id="KW-0418">Kinase</keyword>
<dbReference type="SUPFAM" id="SSF55785">
    <property type="entry name" value="PYP-like sensor domain (PAS domain)"/>
    <property type="match status" value="1"/>
</dbReference>
<evidence type="ECO:0000256" key="8">
    <source>
        <dbReference type="ARBA" id="ARBA00023012"/>
    </source>
</evidence>
<dbReference type="PROSITE" id="PS50113">
    <property type="entry name" value="PAC"/>
    <property type="match status" value="1"/>
</dbReference>
<dbReference type="InterPro" id="IPR000700">
    <property type="entry name" value="PAS-assoc_C"/>
</dbReference>
<feature type="domain" description="PAS" evidence="12">
    <location>
        <begin position="127"/>
        <end position="193"/>
    </location>
</feature>
<dbReference type="InterPro" id="IPR003661">
    <property type="entry name" value="HisK_dim/P_dom"/>
</dbReference>
<name>A0ABV7VG11_9PROT</name>
<dbReference type="RefSeq" id="WP_379724923.1">
    <property type="nucleotide sequence ID" value="NZ_JBHRYJ010000001.1"/>
</dbReference>
<keyword evidence="10" id="KW-0472">Membrane</keyword>
<protein>
    <recommendedName>
        <fullName evidence="2">histidine kinase</fullName>
        <ecNumber evidence="2">2.7.13.3</ecNumber>
    </recommendedName>
</protein>
<gene>
    <name evidence="14" type="ORF">ACFOOQ_09400</name>
</gene>
<dbReference type="Gene3D" id="3.30.450.20">
    <property type="entry name" value="PAS domain"/>
    <property type="match status" value="1"/>
</dbReference>
<keyword evidence="7" id="KW-0067">ATP-binding</keyword>
<dbReference type="InterPro" id="IPR035965">
    <property type="entry name" value="PAS-like_dom_sf"/>
</dbReference>
<keyword evidence="5" id="KW-0547">Nucleotide-binding</keyword>
<comment type="catalytic activity">
    <reaction evidence="1">
        <text>ATP + protein L-histidine = ADP + protein N-phospho-L-histidine.</text>
        <dbReference type="EC" id="2.7.13.3"/>
    </reaction>
</comment>
<dbReference type="InterPro" id="IPR003594">
    <property type="entry name" value="HATPase_dom"/>
</dbReference>
<dbReference type="InterPro" id="IPR000014">
    <property type="entry name" value="PAS"/>
</dbReference>